<accession>D4TZG3</accession>
<dbReference type="Proteomes" id="UP000003150">
    <property type="component" value="Unassembled WGS sequence"/>
</dbReference>
<feature type="compositionally biased region" description="Basic residues" evidence="1">
    <location>
        <begin position="182"/>
        <end position="196"/>
    </location>
</feature>
<feature type="region of interest" description="Disordered" evidence="1">
    <location>
        <begin position="1"/>
        <end position="38"/>
    </location>
</feature>
<evidence type="ECO:0000256" key="1">
    <source>
        <dbReference type="SAM" id="MobiDB-lite"/>
    </source>
</evidence>
<feature type="region of interest" description="Disordered" evidence="1">
    <location>
        <begin position="175"/>
        <end position="217"/>
    </location>
</feature>
<dbReference type="EMBL" id="ACYT02000038">
    <property type="protein sequence ID" value="EFF79710.1"/>
    <property type="molecule type" value="Genomic_DNA"/>
</dbReference>
<dbReference type="RefSeq" id="WP_004565353.1">
    <property type="nucleotide sequence ID" value="NZ_GG753640.1"/>
</dbReference>
<dbReference type="HOGENOM" id="CLU_1270063_0_0_11"/>
<evidence type="ECO:0000313" key="2">
    <source>
        <dbReference type="EMBL" id="EFF79710.1"/>
    </source>
</evidence>
<organism evidence="2 3">
    <name type="scientific">Schaalia odontolytica F0309</name>
    <dbReference type="NCBI Taxonomy" id="649742"/>
    <lineage>
        <taxon>Bacteria</taxon>
        <taxon>Bacillati</taxon>
        <taxon>Actinomycetota</taxon>
        <taxon>Actinomycetes</taxon>
        <taxon>Actinomycetales</taxon>
        <taxon>Actinomycetaceae</taxon>
        <taxon>Schaalia</taxon>
    </lineage>
</organism>
<sequence>MTAARDDDFMALPGMEADSNAHDTARLRSDDATPASSKSALDALLDEYRARAERANDIEGAKALLRLFGAYEEIEKIQFPYDQVRKEVDALSAMAKGKYSNYIKFTTKKERNAPQKELLQARSEAKQLRTHADLDLFDAERRAREEQALRRSELRPLTQQLDEINNRLTIVNATLAGQTQQRRQRHYQRPRPHLPRRLQLGTNRPSYVAQRSKRRKP</sequence>
<proteinExistence type="predicted"/>
<feature type="compositionally biased region" description="Basic and acidic residues" evidence="1">
    <location>
        <begin position="19"/>
        <end position="31"/>
    </location>
</feature>
<reference evidence="2 3" key="1">
    <citation type="submission" date="2009-10" db="EMBL/GenBank/DDBJ databases">
        <authorList>
            <person name="Weinstock G."/>
            <person name="Sodergren E."/>
            <person name="Clifton S."/>
            <person name="Fulton L."/>
            <person name="Fulton B."/>
            <person name="Courtney L."/>
            <person name="Fronick C."/>
            <person name="Harrison M."/>
            <person name="Strong C."/>
            <person name="Farmer C."/>
            <person name="Delahaunty K."/>
            <person name="Markovic C."/>
            <person name="Hall O."/>
            <person name="Minx P."/>
            <person name="Tomlinson C."/>
            <person name="Mitreva M."/>
            <person name="Nelson J."/>
            <person name="Hou S."/>
            <person name="Wollam A."/>
            <person name="Pepin K.H."/>
            <person name="Johnson M."/>
            <person name="Bhonagiri V."/>
            <person name="Nash W.E."/>
            <person name="Warren W."/>
            <person name="Chinwalla A."/>
            <person name="Mardis E.R."/>
            <person name="Wilson R.K."/>
        </authorList>
    </citation>
    <scope>NUCLEOTIDE SEQUENCE [LARGE SCALE GENOMIC DNA]</scope>
    <source>
        <strain evidence="2 3">F0309</strain>
    </source>
</reference>
<name>D4TZG3_9ACTO</name>
<comment type="caution">
    <text evidence="2">The sequence shown here is derived from an EMBL/GenBank/DDBJ whole genome shotgun (WGS) entry which is preliminary data.</text>
</comment>
<dbReference type="AlphaFoldDB" id="D4TZG3"/>
<gene>
    <name evidence="2" type="ORF">HMPREF0970_01344</name>
</gene>
<evidence type="ECO:0000313" key="3">
    <source>
        <dbReference type="Proteomes" id="UP000003150"/>
    </source>
</evidence>
<dbReference type="PATRIC" id="fig|649742.3.peg.1412"/>
<protein>
    <submittedName>
        <fullName evidence="2">Uncharacterized protein</fullName>
    </submittedName>
</protein>